<dbReference type="PANTHER" id="PTHR12750:SF9">
    <property type="entry name" value="INOSITOL HEXAKISPHOSPHATE AND DIPHOSPHOINOSITOL-PENTAKISPHOSPHATE KINASE"/>
    <property type="match status" value="1"/>
</dbReference>
<dbReference type="GO" id="GO:0005524">
    <property type="term" value="F:ATP binding"/>
    <property type="evidence" value="ECO:0007669"/>
    <property type="project" value="UniProtKB-UniRule"/>
</dbReference>
<evidence type="ECO:0000256" key="2">
    <source>
        <dbReference type="ARBA" id="ARBA00004514"/>
    </source>
</evidence>
<dbReference type="AlphaFoldDB" id="A0A250WTK8"/>
<dbReference type="GO" id="GO:0052843">
    <property type="term" value="F:inositol-1-diphosphate-2,3,4,5,6-pentakisphosphate diphosphatase activity"/>
    <property type="evidence" value="ECO:0007669"/>
    <property type="project" value="UniProtKB-ARBA"/>
</dbReference>
<dbReference type="GO" id="GO:0006020">
    <property type="term" value="P:inositol metabolic process"/>
    <property type="evidence" value="ECO:0007669"/>
    <property type="project" value="TreeGrafter"/>
</dbReference>
<dbReference type="Proteomes" id="UP000232323">
    <property type="component" value="Unassembled WGS sequence"/>
</dbReference>
<dbReference type="GO" id="GO:0052723">
    <property type="term" value="F:inositol hexakisphosphate 1-kinase activity"/>
    <property type="evidence" value="ECO:0007669"/>
    <property type="project" value="UniProtKB-ARBA"/>
</dbReference>
<dbReference type="Gene3D" id="3.40.50.11950">
    <property type="match status" value="1"/>
</dbReference>
<dbReference type="FunFam" id="3.40.50.11950:FF:000002">
    <property type="entry name" value="Inositol hexakisphosphate and diphosphoinositol-pentakisphosphate kinase"/>
    <property type="match status" value="1"/>
</dbReference>
<dbReference type="GO" id="GO:0005856">
    <property type="term" value="C:cytoskeleton"/>
    <property type="evidence" value="ECO:0007669"/>
    <property type="project" value="UniProtKB-SubCell"/>
</dbReference>
<comment type="catalytic activity">
    <reaction evidence="12">
        <text>5-diphospho-1D-myo-inositol 1,2,3,4,6-pentakisphosphate + ATP + H(+) = 1,5-bis(diphospho)-1D-myo-inositol 2,3,4,6-tetrakisphosphate + ADP</text>
        <dbReference type="Rhea" id="RHEA:10276"/>
        <dbReference type="ChEBI" id="CHEBI:15378"/>
        <dbReference type="ChEBI" id="CHEBI:30616"/>
        <dbReference type="ChEBI" id="CHEBI:58628"/>
        <dbReference type="ChEBI" id="CHEBI:77983"/>
        <dbReference type="ChEBI" id="CHEBI:456216"/>
        <dbReference type="EC" id="2.7.4.24"/>
    </reaction>
    <physiologicalReaction direction="left-to-right" evidence="12">
        <dbReference type="Rhea" id="RHEA:10277"/>
    </physiologicalReaction>
</comment>
<evidence type="ECO:0000313" key="20">
    <source>
        <dbReference type="Proteomes" id="UP000232323"/>
    </source>
</evidence>
<evidence type="ECO:0000256" key="9">
    <source>
        <dbReference type="ARBA" id="ARBA00022777"/>
    </source>
</evidence>
<dbReference type="GO" id="GO:0032958">
    <property type="term" value="P:inositol phosphate biosynthetic process"/>
    <property type="evidence" value="ECO:0007669"/>
    <property type="project" value="TreeGrafter"/>
</dbReference>
<sequence length="1261" mass="139095">MPVPVYEMVSVPDRDSLLSRPHLSRNSTGNIAKYPDALHSVQPIDEIIESSSRIRVGLCAMEKKAHSKPMQEILARITSFDEFEVIHFGNKMILEEPVEKWPLCDCLLSWHSDGFPLKKVQKYVQLRHPFSVNDLQMQELLLDRRHVYKTLMENSIPCPSHIVVSRDCLPSNVSDPPGFVEDHDYVEMNGKRIYKPFVEKPVSGEDHNIYIYYPSSMGGGVKRLFRKVDDKSSTYDQYHSGNVRREGSYMYEEFLTTGGTDVKIYTVGPRYAHAEARKSPVVDGKVQRTADGKEVRYPVLLSPQEKEIARMVSLAFGQKVCGFDLLRSERGKSYVCDVNGWSFVKNSNKYYDDAAGILRSIILTALAPHRIDFTNLVPAPIFLHQDASAVERDIAEEGQEEAGEERGKDEDEPPGELRCVLAVIRHGDRTPKQKMKMSISEPALLALFEKYKDAKGKQAKLKTPIQLQEVLDITKELQKKLRTKHANAVNEQLPVQLADDDEKELRERLQIVRTVLEAGGHFRGVNRKVQLKPQRWDAPPSSGESGTDTSSYTSMGKVTELMLVLKWGGVLTHAGRTQAEELGKYFRANMYPRHGPAGGGLLRLHSTYRHDLKIYSSDEGRVQTSAAAFTKGLLDLEGDSLTPILVSLVNKDASMLEAFGKGASEDMHKAKEALYQQLTWDGLQSRCVPLDGAHETSVFMSEPASPVHARSLELSDAPVLGSSSSVLGGKFEEVLAQQLQSACPPGPNIKNLPEDSLQLMRSLVTRIQALVDQLHEFKVAEKLQEKEEASTSPTIAPPSPSVPSAASPSVPSAASSSGGHLSTSASTLSPTLKLPVKGRTHGQWDGDTSASTLSPTLQLPVKGRTHGQWDGDTSKPCGQEKFLLLHDRWRKLLKSFYITKKDQFDISKIPDIYDSAKYDAIHNAHLGLVGLEELYSNVKKLAEVVIANEYGLLPTDRLSIGSKICRELVGKLLSDMANMREESIITSTPEGEVELNGSDSMISEFGRPSLDDDRMRNNAGVLTVEKSGALDDEPVGDGDHDADILHRLCPTYASDVNSPLRHVRTRIYFTSESHIHSLISVLRFCNLGDNVKVSKGLLTQEGQSLLEGCSEFDYLTHIVFRMYENKAVPVQDPKRFHVEISFSPGAAYNPVEVVSARNDHALPIVKRSVLNQGSAETLGEVEELLSPLGTKRKVSPSVYALQVALKAPSVKGPSTPTPGISLLNSQPPLSRLGSFPAFGRNSASLTAVMAAKGGVGLAAVH</sequence>
<dbReference type="EC" id="2.7.4.24" evidence="4 16"/>
<evidence type="ECO:0000256" key="13">
    <source>
        <dbReference type="ARBA" id="ARBA00034629"/>
    </source>
</evidence>
<feature type="region of interest" description="Disordered" evidence="17">
    <location>
        <begin position="784"/>
        <end position="855"/>
    </location>
</feature>
<evidence type="ECO:0000256" key="14">
    <source>
        <dbReference type="ARBA" id="ARBA00071668"/>
    </source>
</evidence>
<evidence type="ECO:0000256" key="7">
    <source>
        <dbReference type="ARBA" id="ARBA00022679"/>
    </source>
</evidence>
<feature type="region of interest" description="Disordered" evidence="17">
    <location>
        <begin position="395"/>
        <end position="414"/>
    </location>
</feature>
<dbReference type="OrthoDB" id="18042at2759"/>
<dbReference type="FunFam" id="3.30.470.20:FF:000036">
    <property type="entry name" value="Inositol hexakisphosphate and diphosphoinositol-pentakisphosphate kinase"/>
    <property type="match status" value="1"/>
</dbReference>
<dbReference type="InterPro" id="IPR011761">
    <property type="entry name" value="ATP-grasp"/>
</dbReference>
<dbReference type="PROSITE" id="PS50975">
    <property type="entry name" value="ATP_GRASP"/>
    <property type="match status" value="1"/>
</dbReference>
<evidence type="ECO:0000256" key="10">
    <source>
        <dbReference type="ARBA" id="ARBA00022840"/>
    </source>
</evidence>
<dbReference type="GO" id="GO:0046872">
    <property type="term" value="F:metal ion binding"/>
    <property type="evidence" value="ECO:0007669"/>
    <property type="project" value="InterPro"/>
</dbReference>
<dbReference type="PANTHER" id="PTHR12750">
    <property type="entry name" value="DIPHOSPHOINOSITOL PENTAKISPHOSPHATE KINASE"/>
    <property type="match status" value="1"/>
</dbReference>
<comment type="similarity">
    <text evidence="3 16">Belongs to the histidine acid phosphatase family. VIP1 subfamily.</text>
</comment>
<dbReference type="STRING" id="1157962.A0A250WTK8"/>
<evidence type="ECO:0000256" key="17">
    <source>
        <dbReference type="SAM" id="MobiDB-lite"/>
    </source>
</evidence>
<feature type="domain" description="ATP-grasp" evidence="18">
    <location>
        <begin position="148"/>
        <end position="368"/>
    </location>
</feature>
<keyword evidence="7 16" id="KW-0808">Transferase</keyword>
<dbReference type="EMBL" id="BEGY01000006">
    <property type="protein sequence ID" value="GAX74145.1"/>
    <property type="molecule type" value="Genomic_DNA"/>
</dbReference>
<keyword evidence="20" id="KW-1185">Reference proteome</keyword>
<accession>A0A250WTK8</accession>
<evidence type="ECO:0000256" key="3">
    <source>
        <dbReference type="ARBA" id="ARBA00005609"/>
    </source>
</evidence>
<dbReference type="CDD" id="cd07061">
    <property type="entry name" value="HP_HAP_like"/>
    <property type="match status" value="1"/>
</dbReference>
<evidence type="ECO:0000256" key="8">
    <source>
        <dbReference type="ARBA" id="ARBA00022741"/>
    </source>
</evidence>
<evidence type="ECO:0000256" key="1">
    <source>
        <dbReference type="ARBA" id="ARBA00004245"/>
    </source>
</evidence>
<keyword evidence="8 15" id="KW-0547">Nucleotide-binding</keyword>
<dbReference type="Pfam" id="PF00328">
    <property type="entry name" value="His_Phos_2"/>
    <property type="match status" value="2"/>
</dbReference>
<dbReference type="Gene3D" id="3.30.470.20">
    <property type="entry name" value="ATP-grasp fold, B domain"/>
    <property type="match status" value="1"/>
</dbReference>
<proteinExistence type="inferred from homology"/>
<evidence type="ECO:0000259" key="18">
    <source>
        <dbReference type="PROSITE" id="PS50975"/>
    </source>
</evidence>
<feature type="compositionally biased region" description="Low complexity" evidence="17">
    <location>
        <begin position="802"/>
        <end position="834"/>
    </location>
</feature>
<dbReference type="SUPFAM" id="SSF56059">
    <property type="entry name" value="Glutathione synthetase ATP-binding domain-like"/>
    <property type="match status" value="1"/>
</dbReference>
<comment type="function">
    <text evidence="16">Bifunctional inositol kinase that acts in concert with the IP6K kinases to synthesize the diphosphate group-containing inositol pyrophosphates diphosphoinositol pentakisphosphate, PP-InsP5, and bis-diphosphoinositol tetrakisphosphate, (PP)2-InsP4. PP-InsP5 and (PP)2-InsP4, also respectively called InsP7 and InsP8, may regulate a variety of cellular processes, including apoptosis, vesicle trafficking, cytoskeletal dynamics, and exocytosis. Phosphorylates inositol hexakisphosphate (InsP6).</text>
</comment>
<dbReference type="InterPro" id="IPR029033">
    <property type="entry name" value="His_PPase_superfam"/>
</dbReference>
<feature type="region of interest" description="Disordered" evidence="17">
    <location>
        <begin position="531"/>
        <end position="552"/>
    </location>
</feature>
<evidence type="ECO:0000256" key="15">
    <source>
        <dbReference type="PROSITE-ProRule" id="PRU00409"/>
    </source>
</evidence>
<dbReference type="Pfam" id="PF18086">
    <property type="entry name" value="PPIP5K2_N"/>
    <property type="match status" value="1"/>
</dbReference>
<dbReference type="PROSITE" id="PS00616">
    <property type="entry name" value="HIS_ACID_PHOSPHAT_1"/>
    <property type="match status" value="1"/>
</dbReference>
<evidence type="ECO:0000256" key="11">
    <source>
        <dbReference type="ARBA" id="ARBA00023212"/>
    </source>
</evidence>
<dbReference type="InterPro" id="IPR000560">
    <property type="entry name" value="His_Pase_clade-2"/>
</dbReference>
<reference evidence="19 20" key="1">
    <citation type="submission" date="2017-08" db="EMBL/GenBank/DDBJ databases">
        <title>Acidophilic green algal genome provides insights into adaptation to an acidic environment.</title>
        <authorList>
            <person name="Hirooka S."/>
            <person name="Hirose Y."/>
            <person name="Kanesaki Y."/>
            <person name="Higuchi S."/>
            <person name="Fujiwara T."/>
            <person name="Onuma R."/>
            <person name="Era A."/>
            <person name="Ohbayashi R."/>
            <person name="Uzuka A."/>
            <person name="Nozaki H."/>
            <person name="Yoshikawa H."/>
            <person name="Miyagishima S.Y."/>
        </authorList>
    </citation>
    <scope>NUCLEOTIDE SEQUENCE [LARGE SCALE GENOMIC DNA]</scope>
    <source>
        <strain evidence="19 20">NIES-2499</strain>
    </source>
</reference>
<comment type="subcellular location">
    <subcellularLocation>
        <location evidence="1">Cytoplasm</location>
        <location evidence="1">Cytoskeleton</location>
    </subcellularLocation>
    <subcellularLocation>
        <location evidence="2 16">Cytoplasm</location>
        <location evidence="2 16">Cytosol</location>
    </subcellularLocation>
</comment>
<keyword evidence="11" id="KW-0206">Cytoskeleton</keyword>
<keyword evidence="6" id="KW-0597">Phosphoprotein</keyword>
<evidence type="ECO:0000256" key="12">
    <source>
        <dbReference type="ARBA" id="ARBA00033696"/>
    </source>
</evidence>
<protein>
    <recommendedName>
        <fullName evidence="14 16">Inositol hexakisphosphate and diphosphoinositol-pentakisphosphate kinase</fullName>
        <ecNumber evidence="4 16">2.7.4.24</ecNumber>
    </recommendedName>
</protein>
<comment type="caution">
    <text evidence="19">The sequence shown here is derived from an EMBL/GenBank/DDBJ whole genome shotgun (WGS) entry which is preliminary data.</text>
</comment>
<evidence type="ECO:0000313" key="19">
    <source>
        <dbReference type="EMBL" id="GAX74145.1"/>
    </source>
</evidence>
<evidence type="ECO:0000256" key="16">
    <source>
        <dbReference type="RuleBase" id="RU365032"/>
    </source>
</evidence>
<dbReference type="InterPro" id="IPR033379">
    <property type="entry name" value="Acid_Pase_AS"/>
</dbReference>
<dbReference type="GO" id="GO:0005829">
    <property type="term" value="C:cytosol"/>
    <property type="evidence" value="ECO:0007669"/>
    <property type="project" value="UniProtKB-SubCell"/>
</dbReference>
<evidence type="ECO:0000256" key="6">
    <source>
        <dbReference type="ARBA" id="ARBA00022553"/>
    </source>
</evidence>
<keyword evidence="5 16" id="KW-0963">Cytoplasm</keyword>
<gene>
    <name evidence="19" type="ORF">CEUSTIGMA_g1594.t1</name>
</gene>
<evidence type="ECO:0000256" key="4">
    <source>
        <dbReference type="ARBA" id="ARBA00012893"/>
    </source>
</evidence>
<organism evidence="19 20">
    <name type="scientific">Chlamydomonas eustigma</name>
    <dbReference type="NCBI Taxonomy" id="1157962"/>
    <lineage>
        <taxon>Eukaryota</taxon>
        <taxon>Viridiplantae</taxon>
        <taxon>Chlorophyta</taxon>
        <taxon>core chlorophytes</taxon>
        <taxon>Chlorophyceae</taxon>
        <taxon>CS clade</taxon>
        <taxon>Chlamydomonadales</taxon>
        <taxon>Chlamydomonadaceae</taxon>
        <taxon>Chlamydomonas</taxon>
    </lineage>
</organism>
<comment type="catalytic activity">
    <reaction evidence="13">
        <text>1D-myo-inositol hexakisphosphate + ATP = 1-diphospho-1D-myo-inositol 2,3,4,5,6-pentakisphosphate + ADP</text>
        <dbReference type="Rhea" id="RHEA:37459"/>
        <dbReference type="ChEBI" id="CHEBI:30616"/>
        <dbReference type="ChEBI" id="CHEBI:58130"/>
        <dbReference type="ChEBI" id="CHEBI:74946"/>
        <dbReference type="ChEBI" id="CHEBI:456216"/>
        <dbReference type="EC" id="2.7.4.24"/>
    </reaction>
    <physiologicalReaction direction="left-to-right" evidence="13">
        <dbReference type="Rhea" id="RHEA:37460"/>
    </physiologicalReaction>
</comment>
<dbReference type="SUPFAM" id="SSF53254">
    <property type="entry name" value="Phosphoglycerate mutase-like"/>
    <property type="match status" value="1"/>
</dbReference>
<dbReference type="InterPro" id="IPR037446">
    <property type="entry name" value="His_Pase_VIP1"/>
</dbReference>
<name>A0A250WTK8_9CHLO</name>
<feature type="compositionally biased region" description="Polar residues" evidence="17">
    <location>
        <begin position="846"/>
        <end position="855"/>
    </location>
</feature>
<keyword evidence="10 15" id="KW-0067">ATP-binding</keyword>
<keyword evidence="9 16" id="KW-0418">Kinase</keyword>
<evidence type="ECO:0000256" key="5">
    <source>
        <dbReference type="ARBA" id="ARBA00022490"/>
    </source>
</evidence>
<dbReference type="GO" id="GO:0033857">
    <property type="term" value="F:5-diphosphoinositol pentakisphosphate 1-kinase activity"/>
    <property type="evidence" value="ECO:0007669"/>
    <property type="project" value="TreeGrafter"/>
</dbReference>
<feature type="compositionally biased region" description="Polar residues" evidence="17">
    <location>
        <begin position="542"/>
        <end position="552"/>
    </location>
</feature>
<dbReference type="Gene3D" id="3.40.50.1240">
    <property type="entry name" value="Phosphoglycerate mutase-like"/>
    <property type="match status" value="1"/>
</dbReference>
<dbReference type="InterPro" id="IPR040557">
    <property type="entry name" value="VIP1_N"/>
</dbReference>